<gene>
    <name evidence="3" type="ORF">J2W40_000579</name>
</gene>
<evidence type="ECO:0000313" key="3">
    <source>
        <dbReference type="EMBL" id="MDR7153782.1"/>
    </source>
</evidence>
<feature type="compositionally biased region" description="Low complexity" evidence="1">
    <location>
        <begin position="253"/>
        <end position="269"/>
    </location>
</feature>
<organism evidence="3 4">
    <name type="scientific">Sphingobium xenophagum</name>
    <dbReference type="NCBI Taxonomy" id="121428"/>
    <lineage>
        <taxon>Bacteria</taxon>
        <taxon>Pseudomonadati</taxon>
        <taxon>Pseudomonadota</taxon>
        <taxon>Alphaproteobacteria</taxon>
        <taxon>Sphingomonadales</taxon>
        <taxon>Sphingomonadaceae</taxon>
        <taxon>Sphingobium</taxon>
    </lineage>
</organism>
<feature type="compositionally biased region" description="Polar residues" evidence="1">
    <location>
        <begin position="234"/>
        <end position="243"/>
    </location>
</feature>
<evidence type="ECO:0000313" key="4">
    <source>
        <dbReference type="Proteomes" id="UP001267638"/>
    </source>
</evidence>
<reference evidence="3 4" key="1">
    <citation type="submission" date="2023-07" db="EMBL/GenBank/DDBJ databases">
        <title>Sorghum-associated microbial communities from plants grown in Nebraska, USA.</title>
        <authorList>
            <person name="Schachtman D."/>
        </authorList>
    </citation>
    <scope>NUCLEOTIDE SEQUENCE [LARGE SCALE GENOMIC DNA]</scope>
    <source>
        <strain evidence="3 4">4256</strain>
    </source>
</reference>
<dbReference type="EMBL" id="JAVDWV010000002">
    <property type="protein sequence ID" value="MDR7153782.1"/>
    <property type="molecule type" value="Genomic_DNA"/>
</dbReference>
<dbReference type="PROSITE" id="PS51257">
    <property type="entry name" value="PROKAR_LIPOPROTEIN"/>
    <property type="match status" value="1"/>
</dbReference>
<keyword evidence="4" id="KW-1185">Reference proteome</keyword>
<name>A0ABU1WY58_SPHXE</name>
<feature type="region of interest" description="Disordered" evidence="1">
    <location>
        <begin position="219"/>
        <end position="280"/>
    </location>
</feature>
<feature type="compositionally biased region" description="Pro residues" evidence="1">
    <location>
        <begin position="219"/>
        <end position="229"/>
    </location>
</feature>
<accession>A0ABU1WY58</accession>
<dbReference type="Proteomes" id="UP001267638">
    <property type="component" value="Unassembled WGS sequence"/>
</dbReference>
<keyword evidence="2" id="KW-0732">Signal</keyword>
<protein>
    <recommendedName>
        <fullName evidence="5">Lipoprotein</fullName>
    </recommendedName>
</protein>
<evidence type="ECO:0008006" key="5">
    <source>
        <dbReference type="Google" id="ProtNLM"/>
    </source>
</evidence>
<comment type="caution">
    <text evidence="3">The sequence shown here is derived from an EMBL/GenBank/DDBJ whole genome shotgun (WGS) entry which is preliminary data.</text>
</comment>
<proteinExistence type="predicted"/>
<sequence length="280" mass="29986">MRRSGHLSLVSLAVLAACSTPVKQPPPTPPPPVVETMMPRPPMGAVEDMSIPEMEDGKYLTPNRKVTSNTALWHVRMALNVAALSCRSPADLPRIQYNRLLHVHGPLLTKANEAVDRNYTVAYGGAGLGARERLNTVVYNFFSLPPVTKSFCPVAEAVGAKLLAMPSSALLDYAPEALAELEKPFQDFYAAYEDYLRRLAEWQSRFGASVTVVVSPTPLPPPPIPPGEAPPQGFSPSVTSAMQENLPPPPDAPATMPSAPAQPGAAGPQLMIQPLPANQE</sequence>
<feature type="signal peptide" evidence="2">
    <location>
        <begin position="1"/>
        <end position="24"/>
    </location>
</feature>
<evidence type="ECO:0000256" key="2">
    <source>
        <dbReference type="SAM" id="SignalP"/>
    </source>
</evidence>
<evidence type="ECO:0000256" key="1">
    <source>
        <dbReference type="SAM" id="MobiDB-lite"/>
    </source>
</evidence>
<feature type="chain" id="PRO_5045056277" description="Lipoprotein" evidence="2">
    <location>
        <begin position="25"/>
        <end position="280"/>
    </location>
</feature>